<gene>
    <name evidence="3" type="ORF">AL548_022185</name>
    <name evidence="2" type="ORF">I7730_05135</name>
</gene>
<reference evidence="2" key="3">
    <citation type="submission" date="2019-01" db="EMBL/GenBank/DDBJ databases">
        <authorList>
            <consortium name="NCBI Pathogen Detection Project"/>
        </authorList>
    </citation>
    <scope>NUCLEOTIDE SEQUENCE</scope>
    <source>
        <strain evidence="2">BCW_3452</strain>
    </source>
</reference>
<protein>
    <submittedName>
        <fullName evidence="2">Uncharacterized protein</fullName>
    </submittedName>
</protein>
<accession>A0A4Q7I154</accession>
<dbReference type="Proteomes" id="UP000863257">
    <property type="component" value="Unassembled WGS sequence"/>
</dbReference>
<evidence type="ECO:0000256" key="1">
    <source>
        <dbReference type="SAM" id="Phobius"/>
    </source>
</evidence>
<reference evidence="3 4" key="1">
    <citation type="submission" date="2017-12" db="EMBL/GenBank/DDBJ databases">
        <title>FDA dAtabase for Regulatory Grade micrObial Sequences (FDA-ARGOS): Supporting development and validation of Infectious Disease Dx tests.</title>
        <authorList>
            <person name="Hoffmann M."/>
            <person name="Allard M."/>
            <person name="Evans P."/>
            <person name="Brown E."/>
            <person name="Tallon L.J."/>
            <person name="Sadzewicz L."/>
            <person name="Sengamalay N."/>
            <person name="Ott S."/>
            <person name="Godinez A."/>
            <person name="Nagaraj S."/>
            <person name="Vavikolanu K."/>
            <person name="Aluvathingal J."/>
            <person name="Nadendla S."/>
            <person name="Hobson J."/>
            <person name="Sichtig H."/>
        </authorList>
    </citation>
    <scope>NUCLEOTIDE SEQUENCE [LARGE SCALE GENOMIC DNA]</scope>
    <source>
        <strain evidence="4">ATCC 29307</strain>
        <strain evidence="3">FDAARGOS_118</strain>
    </source>
</reference>
<evidence type="ECO:0000313" key="3">
    <source>
        <dbReference type="EMBL" id="PNM68751.1"/>
    </source>
</evidence>
<keyword evidence="1" id="KW-0472">Membrane</keyword>
<dbReference type="Proteomes" id="UP000054370">
    <property type="component" value="Unassembled WGS sequence"/>
</dbReference>
<dbReference type="EMBL" id="DACRBY010000004">
    <property type="protein sequence ID" value="HAS8539167.1"/>
    <property type="molecule type" value="Genomic_DNA"/>
</dbReference>
<sequence>MITLFYYQKIITCMLCFCLEFILFVQFCHKFRYRQCKPRRFLSSKMSK</sequence>
<keyword evidence="4" id="KW-1185">Reference proteome</keyword>
<feature type="transmembrane region" description="Helical" evidence="1">
    <location>
        <begin position="6"/>
        <end position="25"/>
    </location>
</feature>
<evidence type="ECO:0000313" key="4">
    <source>
        <dbReference type="Proteomes" id="UP000054370"/>
    </source>
</evidence>
<reference evidence="2" key="2">
    <citation type="journal article" date="2018" name="Genome Biol.">
        <title>SKESA: strategic k-mer extension for scrupulous assemblies.</title>
        <authorList>
            <person name="Souvorov A."/>
            <person name="Agarwala R."/>
            <person name="Lipman D.J."/>
        </authorList>
    </citation>
    <scope>NUCLEOTIDE SEQUENCE</scope>
    <source>
        <strain evidence="2">BCW_3452</strain>
    </source>
</reference>
<dbReference type="EMBL" id="LOSH02000004">
    <property type="protein sequence ID" value="PNM68751.1"/>
    <property type="molecule type" value="Genomic_DNA"/>
</dbReference>
<name>A0A4Q7I154_VIBVL</name>
<keyword evidence="1" id="KW-0812">Transmembrane</keyword>
<keyword evidence="1" id="KW-1133">Transmembrane helix</keyword>
<organism evidence="2">
    <name type="scientific">Vibrio vulnificus</name>
    <dbReference type="NCBI Taxonomy" id="672"/>
    <lineage>
        <taxon>Bacteria</taxon>
        <taxon>Pseudomonadati</taxon>
        <taxon>Pseudomonadota</taxon>
        <taxon>Gammaproteobacteria</taxon>
        <taxon>Vibrionales</taxon>
        <taxon>Vibrionaceae</taxon>
        <taxon>Vibrio</taxon>
    </lineage>
</organism>
<evidence type="ECO:0000313" key="2">
    <source>
        <dbReference type="EMBL" id="HAS8539167.1"/>
    </source>
</evidence>
<comment type="caution">
    <text evidence="2">The sequence shown here is derived from an EMBL/GenBank/DDBJ whole genome shotgun (WGS) entry which is preliminary data.</text>
</comment>
<dbReference type="AlphaFoldDB" id="A0A4Q7I154"/>
<proteinExistence type="predicted"/>